<feature type="domain" description="Glucose-methanol-choline oxidoreductase N-terminal" evidence="6">
    <location>
        <begin position="96"/>
        <end position="119"/>
    </location>
</feature>
<organism evidence="8 9">
    <name type="scientific">Scleroderma citrinum Foug A</name>
    <dbReference type="NCBI Taxonomy" id="1036808"/>
    <lineage>
        <taxon>Eukaryota</taxon>
        <taxon>Fungi</taxon>
        <taxon>Dikarya</taxon>
        <taxon>Basidiomycota</taxon>
        <taxon>Agaricomycotina</taxon>
        <taxon>Agaricomycetes</taxon>
        <taxon>Agaricomycetidae</taxon>
        <taxon>Boletales</taxon>
        <taxon>Sclerodermatineae</taxon>
        <taxon>Sclerodermataceae</taxon>
        <taxon>Scleroderma</taxon>
    </lineage>
</organism>
<protein>
    <submittedName>
        <fullName evidence="8">GMC oxidoreductase</fullName>
    </submittedName>
</protein>
<evidence type="ECO:0000259" key="7">
    <source>
        <dbReference type="PROSITE" id="PS00624"/>
    </source>
</evidence>
<feature type="binding site" evidence="4">
    <location>
        <position position="241"/>
    </location>
    <ligand>
        <name>FAD</name>
        <dbReference type="ChEBI" id="CHEBI:57692"/>
    </ligand>
</feature>
<dbReference type="SUPFAM" id="SSF51905">
    <property type="entry name" value="FAD/NAD(P)-binding domain"/>
    <property type="match status" value="1"/>
</dbReference>
<dbReference type="InterPro" id="IPR007867">
    <property type="entry name" value="GMC_OxRtase_C"/>
</dbReference>
<keyword evidence="9" id="KW-1185">Reference proteome</keyword>
<accession>A0A0C3ADJ3</accession>
<dbReference type="Proteomes" id="UP000053989">
    <property type="component" value="Unassembled WGS sequence"/>
</dbReference>
<dbReference type="Pfam" id="PF00732">
    <property type="entry name" value="GMC_oxred_N"/>
    <property type="match status" value="1"/>
</dbReference>
<dbReference type="Pfam" id="PF05199">
    <property type="entry name" value="GMC_oxred_C"/>
    <property type="match status" value="1"/>
</dbReference>
<proteinExistence type="inferred from homology"/>
<evidence type="ECO:0000256" key="3">
    <source>
        <dbReference type="PIRSR" id="PIRSR000137-1"/>
    </source>
</evidence>
<sequence length="570" mass="62526">MWPFSSPIPIVALDDLHKEYDYVIIGGGTAGCVLANRLSADPGNTVLLLERGPADDSWTSRIPLFSANFSEDSSLARRLETDDQAAFGRSIEIFQGKGLGGTTRINHMFYTRGPSGQYDAWERNGAEGWGSKALLPYFIKSECAQYDANTSVHGAKGEWINCQNGPFFFSSFTHSSRACEMLGLPSIPDLNDPGNVPIGWSRIPLTRDSNQHRFSTFRAFLPPALVQSRRNNLHICPNVLVERLNIEQEGDSLVVRSVAVGLVEGQAHTVHVGVRREVVVSAGALGSPQILMLSGIGPANHLKEIGIPVLQDLPVGENLQDHVGVFSNYLVPLNDSIMRASRQPLYFIVEFFRYLLFGTGVLLAPVVQMAIFASTALLDVHGVPLKEKQPDRDTVPDIEILPVAYAKGLAQEDRTRGGFTLLTLLLTPESRGTFRLRNTDPRASPRIDLNYLSVPHDRTRVRHALRLAMRIAERLLAQGYEMEPAETPSANAENDDHELDRHIADQGCTTYHYSSTCAIGLVVGNDLVVRGTRNLRVADASVFPTIPACHLQAPVVAVAEKCAEMMLSTS</sequence>
<evidence type="ECO:0000256" key="4">
    <source>
        <dbReference type="PIRSR" id="PIRSR000137-2"/>
    </source>
</evidence>
<comment type="cofactor">
    <cofactor evidence="1 4">
        <name>FAD</name>
        <dbReference type="ChEBI" id="CHEBI:57692"/>
    </cofactor>
</comment>
<feature type="active site" description="Proton acceptor" evidence="3">
    <location>
        <position position="550"/>
    </location>
</feature>
<evidence type="ECO:0000256" key="2">
    <source>
        <dbReference type="ARBA" id="ARBA00010790"/>
    </source>
</evidence>
<dbReference type="InterPro" id="IPR000172">
    <property type="entry name" value="GMC_OxRdtase_N"/>
</dbReference>
<comment type="similarity">
    <text evidence="2 5">Belongs to the GMC oxidoreductase family.</text>
</comment>
<dbReference type="PIRSF" id="PIRSF000137">
    <property type="entry name" value="Alcohol_oxidase"/>
    <property type="match status" value="1"/>
</dbReference>
<dbReference type="Gene3D" id="3.30.560.10">
    <property type="entry name" value="Glucose Oxidase, domain 3"/>
    <property type="match status" value="1"/>
</dbReference>
<dbReference type="HOGENOM" id="CLU_002865_7_2_1"/>
<dbReference type="InterPro" id="IPR036188">
    <property type="entry name" value="FAD/NAD-bd_sf"/>
</dbReference>
<gene>
    <name evidence="8" type="ORF">SCLCIDRAFT_1214547</name>
</gene>
<dbReference type="Gene3D" id="3.50.50.60">
    <property type="entry name" value="FAD/NAD(P)-binding domain"/>
    <property type="match status" value="1"/>
</dbReference>
<dbReference type="InterPro" id="IPR012132">
    <property type="entry name" value="GMC_OxRdtase"/>
</dbReference>
<feature type="domain" description="Glucose-methanol-choline oxidoreductase N-terminal" evidence="7">
    <location>
        <begin position="283"/>
        <end position="297"/>
    </location>
</feature>
<evidence type="ECO:0000313" key="9">
    <source>
        <dbReference type="Proteomes" id="UP000053989"/>
    </source>
</evidence>
<dbReference type="SUPFAM" id="SSF54373">
    <property type="entry name" value="FAD-linked reductases, C-terminal domain"/>
    <property type="match status" value="1"/>
</dbReference>
<reference evidence="9" key="2">
    <citation type="submission" date="2015-01" db="EMBL/GenBank/DDBJ databases">
        <title>Evolutionary Origins and Diversification of the Mycorrhizal Mutualists.</title>
        <authorList>
            <consortium name="DOE Joint Genome Institute"/>
            <consortium name="Mycorrhizal Genomics Consortium"/>
            <person name="Kohler A."/>
            <person name="Kuo A."/>
            <person name="Nagy L.G."/>
            <person name="Floudas D."/>
            <person name="Copeland A."/>
            <person name="Barry K.W."/>
            <person name="Cichocki N."/>
            <person name="Veneault-Fourrey C."/>
            <person name="LaButti K."/>
            <person name="Lindquist E.A."/>
            <person name="Lipzen A."/>
            <person name="Lundell T."/>
            <person name="Morin E."/>
            <person name="Murat C."/>
            <person name="Riley R."/>
            <person name="Ohm R."/>
            <person name="Sun H."/>
            <person name="Tunlid A."/>
            <person name="Henrissat B."/>
            <person name="Grigoriev I.V."/>
            <person name="Hibbett D.S."/>
            <person name="Martin F."/>
        </authorList>
    </citation>
    <scope>NUCLEOTIDE SEQUENCE [LARGE SCALE GENOMIC DNA]</scope>
    <source>
        <strain evidence="9">Foug A</strain>
    </source>
</reference>
<dbReference type="OrthoDB" id="269227at2759"/>
<dbReference type="STRING" id="1036808.A0A0C3ADJ3"/>
<dbReference type="PANTHER" id="PTHR11552:SF219">
    <property type="entry name" value="GLUCOSE-METHANOL-CHOLINE OXIDOREDUCTASE N-TERMINAL DOMAIN-CONTAINING PROTEIN"/>
    <property type="match status" value="1"/>
</dbReference>
<feature type="binding site" evidence="4">
    <location>
        <position position="102"/>
    </location>
    <ligand>
        <name>FAD</name>
        <dbReference type="ChEBI" id="CHEBI:57692"/>
    </ligand>
</feature>
<keyword evidence="4 5" id="KW-0274">FAD</keyword>
<keyword evidence="5" id="KW-0285">Flavoprotein</keyword>
<dbReference type="PROSITE" id="PS00624">
    <property type="entry name" value="GMC_OXRED_2"/>
    <property type="match status" value="1"/>
</dbReference>
<evidence type="ECO:0000259" key="6">
    <source>
        <dbReference type="PROSITE" id="PS00623"/>
    </source>
</evidence>
<dbReference type="GO" id="GO:0050660">
    <property type="term" value="F:flavin adenine dinucleotide binding"/>
    <property type="evidence" value="ECO:0007669"/>
    <property type="project" value="InterPro"/>
</dbReference>
<dbReference type="PROSITE" id="PS00623">
    <property type="entry name" value="GMC_OXRED_1"/>
    <property type="match status" value="1"/>
</dbReference>
<feature type="active site" description="Proton donor" evidence="3">
    <location>
        <position position="512"/>
    </location>
</feature>
<evidence type="ECO:0000256" key="1">
    <source>
        <dbReference type="ARBA" id="ARBA00001974"/>
    </source>
</evidence>
<dbReference type="EMBL" id="KN822038">
    <property type="protein sequence ID" value="KIM63007.1"/>
    <property type="molecule type" value="Genomic_DNA"/>
</dbReference>
<name>A0A0C3ADJ3_9AGAM</name>
<dbReference type="InParanoid" id="A0A0C3ADJ3"/>
<dbReference type="PANTHER" id="PTHR11552">
    <property type="entry name" value="GLUCOSE-METHANOL-CHOLINE GMC OXIDOREDUCTASE"/>
    <property type="match status" value="1"/>
</dbReference>
<evidence type="ECO:0000313" key="8">
    <source>
        <dbReference type="EMBL" id="KIM63007.1"/>
    </source>
</evidence>
<dbReference type="AlphaFoldDB" id="A0A0C3ADJ3"/>
<dbReference type="GO" id="GO:0016614">
    <property type="term" value="F:oxidoreductase activity, acting on CH-OH group of donors"/>
    <property type="evidence" value="ECO:0007669"/>
    <property type="project" value="InterPro"/>
</dbReference>
<reference evidence="8 9" key="1">
    <citation type="submission" date="2014-04" db="EMBL/GenBank/DDBJ databases">
        <authorList>
            <consortium name="DOE Joint Genome Institute"/>
            <person name="Kuo A."/>
            <person name="Kohler A."/>
            <person name="Nagy L.G."/>
            <person name="Floudas D."/>
            <person name="Copeland A."/>
            <person name="Barry K.W."/>
            <person name="Cichocki N."/>
            <person name="Veneault-Fourrey C."/>
            <person name="LaButti K."/>
            <person name="Lindquist E.A."/>
            <person name="Lipzen A."/>
            <person name="Lundell T."/>
            <person name="Morin E."/>
            <person name="Murat C."/>
            <person name="Sun H."/>
            <person name="Tunlid A."/>
            <person name="Henrissat B."/>
            <person name="Grigoriev I.V."/>
            <person name="Hibbett D.S."/>
            <person name="Martin F."/>
            <person name="Nordberg H.P."/>
            <person name="Cantor M.N."/>
            <person name="Hua S.X."/>
        </authorList>
    </citation>
    <scope>NUCLEOTIDE SEQUENCE [LARGE SCALE GENOMIC DNA]</scope>
    <source>
        <strain evidence="8 9">Foug A</strain>
    </source>
</reference>
<evidence type="ECO:0000256" key="5">
    <source>
        <dbReference type="RuleBase" id="RU003968"/>
    </source>
</evidence>